<evidence type="ECO:0000313" key="1">
    <source>
        <dbReference type="EMBL" id="TXC06203.1"/>
    </source>
</evidence>
<sequence>MMIQNRKHYAAARRLELEKLIRTDGKRESAYIHMLAHDGRLVHNTFLFAHLDPDRESQAMVVASTPCPISYRHVEVPMHSLFVHDISDEPRVAALSPDWEVARHLVLEEMGDHGSNICLDGEGNGTTEASIKVMRKLSVRSLDSLFHLDAGAGVGYGPRHDFCYHTKRTLDWLHLLGPPG</sequence>
<dbReference type="EMBL" id="VMNF01000006">
    <property type="protein sequence ID" value="TXC06203.1"/>
    <property type="molecule type" value="Genomic_DNA"/>
</dbReference>
<evidence type="ECO:0000313" key="2">
    <source>
        <dbReference type="Proteomes" id="UP000321331"/>
    </source>
</evidence>
<dbReference type="AlphaFoldDB" id="A0A5C6T5Q3"/>
<accession>A0A5C6T5Q3</accession>
<comment type="caution">
    <text evidence="1">The sequence shown here is derived from an EMBL/GenBank/DDBJ whole genome shotgun (WGS) entry which is preliminary data.</text>
</comment>
<proteinExistence type="predicted"/>
<reference evidence="1 2" key="1">
    <citation type="submission" date="2019-07" db="EMBL/GenBank/DDBJ databases">
        <title>The First High-Quality Draft Genome Sequence of the Causal Agent of the Current Panama Disease Epidemic.</title>
        <authorList>
            <person name="Warmington R.J."/>
            <person name="Kay W."/>
            <person name="Jeffries A."/>
            <person name="Bebber D."/>
            <person name="Moore K."/>
            <person name="Studholme D.J."/>
        </authorList>
    </citation>
    <scope>NUCLEOTIDE SEQUENCE [LARGE SCALE GENOMIC DNA]</scope>
    <source>
        <strain evidence="1 2">TR4</strain>
    </source>
</reference>
<gene>
    <name evidence="1" type="ORF">FocTR4_00009932</name>
</gene>
<dbReference type="Proteomes" id="UP000321331">
    <property type="component" value="Unassembled WGS sequence"/>
</dbReference>
<name>A0A5C6T5Q3_FUSOC</name>
<protein>
    <submittedName>
        <fullName evidence="1">Uncharacterized protein</fullName>
    </submittedName>
</protein>
<organism evidence="1 2">
    <name type="scientific">Fusarium oxysporum f. sp. cubense</name>
    <dbReference type="NCBI Taxonomy" id="61366"/>
    <lineage>
        <taxon>Eukaryota</taxon>
        <taxon>Fungi</taxon>
        <taxon>Dikarya</taxon>
        <taxon>Ascomycota</taxon>
        <taxon>Pezizomycotina</taxon>
        <taxon>Sordariomycetes</taxon>
        <taxon>Hypocreomycetidae</taxon>
        <taxon>Hypocreales</taxon>
        <taxon>Nectriaceae</taxon>
        <taxon>Fusarium</taxon>
        <taxon>Fusarium oxysporum species complex</taxon>
    </lineage>
</organism>